<name>A0AAU9X7R5_9CNID</name>
<gene>
    <name evidence="2" type="ORF">PMEA_00018694</name>
</gene>
<evidence type="ECO:0000313" key="3">
    <source>
        <dbReference type="Proteomes" id="UP001159428"/>
    </source>
</evidence>
<dbReference type="EMBL" id="CALNXJ010000032">
    <property type="protein sequence ID" value="CAH3138963.1"/>
    <property type="molecule type" value="Genomic_DNA"/>
</dbReference>
<sequence length="110" mass="12361">KICHNPAGDNDLGLAEKTYENLMENLDALSEEQLDELLREAVEINQRLKSFEIKQTLRAHGGSNLHVGDHRGKIYEQSGCQPQRPHFLPPIQQTKTTLVSQASVTKEVLT</sequence>
<organism evidence="2 3">
    <name type="scientific">Pocillopora meandrina</name>
    <dbReference type="NCBI Taxonomy" id="46732"/>
    <lineage>
        <taxon>Eukaryota</taxon>
        <taxon>Metazoa</taxon>
        <taxon>Cnidaria</taxon>
        <taxon>Anthozoa</taxon>
        <taxon>Hexacorallia</taxon>
        <taxon>Scleractinia</taxon>
        <taxon>Astrocoeniina</taxon>
        <taxon>Pocilloporidae</taxon>
        <taxon>Pocillopora</taxon>
    </lineage>
</organism>
<evidence type="ECO:0000256" key="1">
    <source>
        <dbReference type="SAM" id="Coils"/>
    </source>
</evidence>
<evidence type="ECO:0000313" key="2">
    <source>
        <dbReference type="EMBL" id="CAH3138963.1"/>
    </source>
</evidence>
<dbReference type="Proteomes" id="UP001159428">
    <property type="component" value="Unassembled WGS sequence"/>
</dbReference>
<proteinExistence type="predicted"/>
<feature type="coiled-coil region" evidence="1">
    <location>
        <begin position="12"/>
        <end position="54"/>
    </location>
</feature>
<keyword evidence="1" id="KW-0175">Coiled coil</keyword>
<accession>A0AAU9X7R5</accession>
<dbReference type="AlphaFoldDB" id="A0AAU9X7R5"/>
<reference evidence="2 3" key="1">
    <citation type="submission" date="2022-05" db="EMBL/GenBank/DDBJ databases">
        <authorList>
            <consortium name="Genoscope - CEA"/>
            <person name="William W."/>
        </authorList>
    </citation>
    <scope>NUCLEOTIDE SEQUENCE [LARGE SCALE GENOMIC DNA]</scope>
</reference>
<feature type="non-terminal residue" evidence="2">
    <location>
        <position position="1"/>
    </location>
</feature>
<keyword evidence="3" id="KW-1185">Reference proteome</keyword>
<comment type="caution">
    <text evidence="2">The sequence shown here is derived from an EMBL/GenBank/DDBJ whole genome shotgun (WGS) entry which is preliminary data.</text>
</comment>
<protein>
    <submittedName>
        <fullName evidence="2">Uncharacterized protein</fullName>
    </submittedName>
</protein>